<reference evidence="1" key="1">
    <citation type="journal article" date="2014" name="Front. Microbiol.">
        <title>High frequency of phylogenetically diverse reductive dehalogenase-homologous genes in deep subseafloor sedimentary metagenomes.</title>
        <authorList>
            <person name="Kawai M."/>
            <person name="Futagami T."/>
            <person name="Toyoda A."/>
            <person name="Takaki Y."/>
            <person name="Nishi S."/>
            <person name="Hori S."/>
            <person name="Arai W."/>
            <person name="Tsubouchi T."/>
            <person name="Morono Y."/>
            <person name="Uchiyama I."/>
            <person name="Ito T."/>
            <person name="Fujiyama A."/>
            <person name="Inagaki F."/>
            <person name="Takami H."/>
        </authorList>
    </citation>
    <scope>NUCLEOTIDE SEQUENCE</scope>
    <source>
        <strain evidence="1">Expedition CK06-06</strain>
    </source>
</reference>
<organism evidence="1">
    <name type="scientific">marine sediment metagenome</name>
    <dbReference type="NCBI Taxonomy" id="412755"/>
    <lineage>
        <taxon>unclassified sequences</taxon>
        <taxon>metagenomes</taxon>
        <taxon>ecological metagenomes</taxon>
    </lineage>
</organism>
<protein>
    <submittedName>
        <fullName evidence="1">Uncharacterized protein</fullName>
    </submittedName>
</protein>
<evidence type="ECO:0000313" key="1">
    <source>
        <dbReference type="EMBL" id="GAH50076.1"/>
    </source>
</evidence>
<name>X1FWR6_9ZZZZ</name>
<comment type="caution">
    <text evidence="1">The sequence shown here is derived from an EMBL/GenBank/DDBJ whole genome shotgun (WGS) entry which is preliminary data.</text>
</comment>
<accession>X1FWR6</accession>
<sequence length="40" mass="4656">MKKKECVKCGGKLKWYSHCGYLCKVCNLVQLNQKYPYGVN</sequence>
<gene>
    <name evidence="1" type="ORF">S03H2_39611</name>
</gene>
<proteinExistence type="predicted"/>
<dbReference type="EMBL" id="BARU01024507">
    <property type="protein sequence ID" value="GAH50076.1"/>
    <property type="molecule type" value="Genomic_DNA"/>
</dbReference>
<dbReference type="AlphaFoldDB" id="X1FWR6"/>